<evidence type="ECO:0000313" key="2">
    <source>
        <dbReference type="EMBL" id="GAA0321733.1"/>
    </source>
</evidence>
<sequence>MLDKCNSYLVIKSLNVFMTGFTVGYDFQFVGLNQSLRNKGMNDHGKRRNVETNEYAIKRNP</sequence>
<evidence type="ECO:0000313" key="3">
    <source>
        <dbReference type="Proteomes" id="UP001500782"/>
    </source>
</evidence>
<accession>A0ABP3FR68</accession>
<feature type="compositionally biased region" description="Basic and acidic residues" evidence="1">
    <location>
        <begin position="40"/>
        <end position="51"/>
    </location>
</feature>
<evidence type="ECO:0000256" key="1">
    <source>
        <dbReference type="SAM" id="MobiDB-lite"/>
    </source>
</evidence>
<feature type="region of interest" description="Disordered" evidence="1">
    <location>
        <begin position="40"/>
        <end position="61"/>
    </location>
</feature>
<comment type="caution">
    <text evidence="2">The sequence shown here is derived from an EMBL/GenBank/DDBJ whole genome shotgun (WGS) entry which is preliminary data.</text>
</comment>
<dbReference type="Proteomes" id="UP001500782">
    <property type="component" value="Unassembled WGS sequence"/>
</dbReference>
<gene>
    <name evidence="2" type="ORF">GCM10008967_10290</name>
</gene>
<dbReference type="EMBL" id="BAAADJ010000010">
    <property type="protein sequence ID" value="GAA0321733.1"/>
    <property type="molecule type" value="Genomic_DNA"/>
</dbReference>
<name>A0ABP3FR68_9BACI</name>
<keyword evidence="3" id="KW-1185">Reference proteome</keyword>
<reference evidence="3" key="1">
    <citation type="journal article" date="2019" name="Int. J. Syst. Evol. Microbiol.">
        <title>The Global Catalogue of Microorganisms (GCM) 10K type strain sequencing project: providing services to taxonomists for standard genome sequencing and annotation.</title>
        <authorList>
            <consortium name="The Broad Institute Genomics Platform"/>
            <consortium name="The Broad Institute Genome Sequencing Center for Infectious Disease"/>
            <person name="Wu L."/>
            <person name="Ma J."/>
        </authorList>
    </citation>
    <scope>NUCLEOTIDE SEQUENCE [LARGE SCALE GENOMIC DNA]</scope>
    <source>
        <strain evidence="3">JCM 9731</strain>
    </source>
</reference>
<proteinExistence type="predicted"/>
<protein>
    <submittedName>
        <fullName evidence="2">Uncharacterized protein</fullName>
    </submittedName>
</protein>
<organism evidence="2 3">
    <name type="scientific">Bacillus carboniphilus</name>
    <dbReference type="NCBI Taxonomy" id="86663"/>
    <lineage>
        <taxon>Bacteria</taxon>
        <taxon>Bacillati</taxon>
        <taxon>Bacillota</taxon>
        <taxon>Bacilli</taxon>
        <taxon>Bacillales</taxon>
        <taxon>Bacillaceae</taxon>
        <taxon>Bacillus</taxon>
    </lineage>
</organism>